<dbReference type="FunFam" id="1.10.420.10:FF:000002">
    <property type="entry name" value="Catalase-peroxidase"/>
    <property type="match status" value="1"/>
</dbReference>
<comment type="caution">
    <text evidence="13">Lacks conserved residue(s) required for the propagation of feature annotation.</text>
</comment>
<evidence type="ECO:0000256" key="9">
    <source>
        <dbReference type="ARBA" id="ARBA00057360"/>
    </source>
</evidence>
<evidence type="ECO:0000256" key="2">
    <source>
        <dbReference type="ARBA" id="ARBA00022617"/>
    </source>
</evidence>
<name>A0A8J3E3G3_9PROT</name>
<keyword evidence="6 13" id="KW-0376">Hydrogen peroxide</keyword>
<comment type="cofactor">
    <cofactor evidence="13">
        <name>heme b</name>
        <dbReference type="ChEBI" id="CHEBI:60344"/>
    </cofactor>
    <text evidence="13">Binds 1 heme b (iron(II)-protoporphyrin IX) group per dimer.</text>
</comment>
<evidence type="ECO:0000256" key="10">
    <source>
        <dbReference type="ARBA" id="ARBA00060838"/>
    </source>
</evidence>
<evidence type="ECO:0000256" key="15">
    <source>
        <dbReference type="SAM" id="MobiDB-lite"/>
    </source>
</evidence>
<keyword evidence="5 13" id="KW-0408">Iron</keyword>
<dbReference type="InterPro" id="IPR000763">
    <property type="entry name" value="Catalase_peroxidase"/>
</dbReference>
<dbReference type="PRINTS" id="PR00460">
    <property type="entry name" value="BPEROXIDASE"/>
</dbReference>
<comment type="PTM">
    <text evidence="13">Formation of the three residue Trp-Tyr-Met cross-link is important for the catalase, but not the peroxidase activity of the enzyme.</text>
</comment>
<comment type="function">
    <text evidence="9">Bifunctional enzyme with both catalase and broad-spectrum peroxidase activity. Important for stationary phase survival.</text>
</comment>
<evidence type="ECO:0000256" key="13">
    <source>
        <dbReference type="HAMAP-Rule" id="MF_01961"/>
    </source>
</evidence>
<evidence type="ECO:0000256" key="8">
    <source>
        <dbReference type="ARBA" id="ARBA00051651"/>
    </source>
</evidence>
<dbReference type="FunFam" id="1.10.520.10:FF:000002">
    <property type="entry name" value="Catalase-peroxidase"/>
    <property type="match status" value="1"/>
</dbReference>
<dbReference type="EC" id="1.11.1.21" evidence="11 13"/>
<reference evidence="17" key="2">
    <citation type="submission" date="2020-09" db="EMBL/GenBank/DDBJ databases">
        <authorList>
            <person name="Sun Q."/>
            <person name="Zhou Y."/>
        </authorList>
    </citation>
    <scope>NUCLEOTIDE SEQUENCE</scope>
    <source>
        <strain evidence="17">CGMCC 1.15725</strain>
    </source>
</reference>
<dbReference type="InterPro" id="IPR019793">
    <property type="entry name" value="Peroxidases_heam-ligand_BS"/>
</dbReference>
<evidence type="ECO:0000256" key="1">
    <source>
        <dbReference type="ARBA" id="ARBA00022559"/>
    </source>
</evidence>
<evidence type="ECO:0000256" key="5">
    <source>
        <dbReference type="ARBA" id="ARBA00023004"/>
    </source>
</evidence>
<evidence type="ECO:0000256" key="7">
    <source>
        <dbReference type="ARBA" id="ARBA00049145"/>
    </source>
</evidence>
<dbReference type="InterPro" id="IPR002016">
    <property type="entry name" value="Haem_peroxidase"/>
</dbReference>
<dbReference type="GO" id="GO:0005829">
    <property type="term" value="C:cytosol"/>
    <property type="evidence" value="ECO:0007669"/>
    <property type="project" value="TreeGrafter"/>
</dbReference>
<evidence type="ECO:0000256" key="11">
    <source>
        <dbReference type="ARBA" id="ARBA00067012"/>
    </source>
</evidence>
<feature type="domain" description="Plant heme peroxidase family profile" evidence="16">
    <location>
        <begin position="138"/>
        <end position="433"/>
    </location>
</feature>
<accession>A0A8J3E3G3</accession>
<feature type="region of interest" description="Disordered" evidence="15">
    <location>
        <begin position="348"/>
        <end position="373"/>
    </location>
</feature>
<dbReference type="EMBL" id="BMJQ01000002">
    <property type="protein sequence ID" value="GGF06411.1"/>
    <property type="molecule type" value="Genomic_DNA"/>
</dbReference>
<dbReference type="NCBIfam" id="TIGR00198">
    <property type="entry name" value="cat_per_HPI"/>
    <property type="match status" value="1"/>
</dbReference>
<dbReference type="SUPFAM" id="SSF48113">
    <property type="entry name" value="Heme-dependent peroxidases"/>
    <property type="match status" value="2"/>
</dbReference>
<keyword evidence="2 13" id="KW-0349">Heme</keyword>
<dbReference type="InterPro" id="IPR010255">
    <property type="entry name" value="Haem_peroxidase_sf"/>
</dbReference>
<comment type="similarity">
    <text evidence="10 13 14">Belongs to the peroxidase family. Peroxidase/catalase subfamily.</text>
</comment>
<dbReference type="PROSITE" id="PS50873">
    <property type="entry name" value="PEROXIDASE_4"/>
    <property type="match status" value="1"/>
</dbReference>
<dbReference type="RefSeq" id="WP_189043101.1">
    <property type="nucleotide sequence ID" value="NZ_BMJQ01000002.1"/>
</dbReference>
<reference evidence="17" key="1">
    <citation type="journal article" date="2014" name="Int. J. Syst. Evol. Microbiol.">
        <title>Complete genome sequence of Corynebacterium casei LMG S-19264T (=DSM 44701T), isolated from a smear-ripened cheese.</title>
        <authorList>
            <consortium name="US DOE Joint Genome Institute (JGI-PGF)"/>
            <person name="Walter F."/>
            <person name="Albersmeier A."/>
            <person name="Kalinowski J."/>
            <person name="Ruckert C."/>
        </authorList>
    </citation>
    <scope>NUCLEOTIDE SEQUENCE</scope>
    <source>
        <strain evidence="17">CGMCC 1.15725</strain>
    </source>
</reference>
<proteinExistence type="inferred from homology"/>
<dbReference type="GO" id="GO:0070301">
    <property type="term" value="P:cellular response to hydrogen peroxide"/>
    <property type="evidence" value="ECO:0007669"/>
    <property type="project" value="TreeGrafter"/>
</dbReference>
<evidence type="ECO:0000256" key="4">
    <source>
        <dbReference type="ARBA" id="ARBA00023002"/>
    </source>
</evidence>
<feature type="region of interest" description="Disordered" evidence="15">
    <location>
        <begin position="1"/>
        <end position="24"/>
    </location>
</feature>
<evidence type="ECO:0000256" key="12">
    <source>
        <dbReference type="ARBA" id="ARBA00074141"/>
    </source>
</evidence>
<comment type="caution">
    <text evidence="17">The sequence shown here is derived from an EMBL/GenBank/DDBJ whole genome shotgun (WGS) entry which is preliminary data.</text>
</comment>
<comment type="catalytic activity">
    <reaction evidence="7 13 14">
        <text>2 H2O2 = O2 + 2 H2O</text>
        <dbReference type="Rhea" id="RHEA:20309"/>
        <dbReference type="ChEBI" id="CHEBI:15377"/>
        <dbReference type="ChEBI" id="CHEBI:15379"/>
        <dbReference type="ChEBI" id="CHEBI:16240"/>
        <dbReference type="EC" id="1.11.1.21"/>
    </reaction>
</comment>
<feature type="site" description="Transition state stabilizer" evidence="13">
    <location>
        <position position="101"/>
    </location>
</feature>
<dbReference type="PRINTS" id="PR00458">
    <property type="entry name" value="PEROXIDASE"/>
</dbReference>
<dbReference type="Pfam" id="PF00141">
    <property type="entry name" value="peroxidase"/>
    <property type="match status" value="2"/>
</dbReference>
<dbReference type="PROSITE" id="PS00435">
    <property type="entry name" value="PEROXIDASE_1"/>
    <property type="match status" value="1"/>
</dbReference>
<dbReference type="GO" id="GO:0004096">
    <property type="term" value="F:catalase activity"/>
    <property type="evidence" value="ECO:0007669"/>
    <property type="project" value="UniProtKB-UniRule"/>
</dbReference>
<feature type="binding site" description="axial binding residue" evidence="13">
    <location>
        <position position="268"/>
    </location>
    <ligand>
        <name>heme b</name>
        <dbReference type="ChEBI" id="CHEBI:60344"/>
    </ligand>
    <ligandPart>
        <name>Fe</name>
        <dbReference type="ChEBI" id="CHEBI:18248"/>
    </ligandPart>
</feature>
<organism evidence="17 18">
    <name type="scientific">Aliidongia dinghuensis</name>
    <dbReference type="NCBI Taxonomy" id="1867774"/>
    <lineage>
        <taxon>Bacteria</taxon>
        <taxon>Pseudomonadati</taxon>
        <taxon>Pseudomonadota</taxon>
        <taxon>Alphaproteobacteria</taxon>
        <taxon>Rhodospirillales</taxon>
        <taxon>Dongiaceae</taxon>
        <taxon>Aliidongia</taxon>
    </lineage>
</organism>
<dbReference type="Gene3D" id="1.10.520.10">
    <property type="match status" value="2"/>
</dbReference>
<evidence type="ECO:0000256" key="14">
    <source>
        <dbReference type="RuleBase" id="RU003451"/>
    </source>
</evidence>
<dbReference type="PANTHER" id="PTHR30555:SF0">
    <property type="entry name" value="CATALASE-PEROXIDASE"/>
    <property type="match status" value="1"/>
</dbReference>
<protein>
    <recommendedName>
        <fullName evidence="12 13">Catalase-peroxidase</fullName>
        <shortName evidence="13">CP</shortName>
        <ecNumber evidence="11 13">1.11.1.21</ecNumber>
    </recommendedName>
    <alternativeName>
        <fullName evidence="13">Peroxidase/catalase</fullName>
    </alternativeName>
</protein>
<dbReference type="InterPro" id="IPR019794">
    <property type="entry name" value="Peroxidases_AS"/>
</dbReference>
<evidence type="ECO:0000313" key="18">
    <source>
        <dbReference type="Proteomes" id="UP000646365"/>
    </source>
</evidence>
<dbReference type="PROSITE" id="PS00436">
    <property type="entry name" value="PEROXIDASE_2"/>
    <property type="match status" value="1"/>
</dbReference>
<gene>
    <name evidence="13 17" type="primary">katG</name>
    <name evidence="17" type="ORF">GCM10011611_09910</name>
</gene>
<comment type="subunit">
    <text evidence="13">Homodimer or homotetramer.</text>
</comment>
<keyword evidence="4 13" id="KW-0560">Oxidoreductase</keyword>
<dbReference type="GO" id="GO:0020037">
    <property type="term" value="F:heme binding"/>
    <property type="evidence" value="ECO:0007669"/>
    <property type="project" value="InterPro"/>
</dbReference>
<dbReference type="AlphaFoldDB" id="A0A8J3E3G3"/>
<evidence type="ECO:0000259" key="16">
    <source>
        <dbReference type="PROSITE" id="PS50873"/>
    </source>
</evidence>
<dbReference type="Gene3D" id="1.10.420.10">
    <property type="entry name" value="Peroxidase, domain 2"/>
    <property type="match status" value="2"/>
</dbReference>
<evidence type="ECO:0000313" key="17">
    <source>
        <dbReference type="EMBL" id="GGF06411.1"/>
    </source>
</evidence>
<keyword evidence="3 13" id="KW-0479">Metal-binding</keyword>
<dbReference type="NCBIfam" id="NF011635">
    <property type="entry name" value="PRK15061.1"/>
    <property type="match status" value="1"/>
</dbReference>
<feature type="cross-link" description="Tryptophyl-tyrosyl-methioninium (Tyr-Met) (with Trp-104)" evidence="13">
    <location>
        <begin position="227"/>
        <end position="253"/>
    </location>
</feature>
<evidence type="ECO:0000256" key="6">
    <source>
        <dbReference type="ARBA" id="ARBA00023324"/>
    </source>
</evidence>
<keyword evidence="1 13" id="KW-0575">Peroxidase</keyword>
<dbReference type="GO" id="GO:0046872">
    <property type="term" value="F:metal ion binding"/>
    <property type="evidence" value="ECO:0007669"/>
    <property type="project" value="UniProtKB-KW"/>
</dbReference>
<sequence length="738" mass="81036">MSEDQKQTASPEAGTSAGKCPVLHTSAGARSNRDWWPNQLNLRILHQHSSLSDPFTEAFNYAEEFKKLDFKALKNDLHALMTDSQDWWPADFGHYGPLFIRMAWHSAGTYRTGDGRGGAGGGQQRFAPLNSWPDNGNLDKARRLLWPIKQKYGNKISWADLMILAGNVALESMGFKTFGFAGGRPDTWEPQEDIYWGKEGTWLGDKRYTGDRDLENPLAAVQMGLIYVNPEGPNGNPDPLAAARDIRETFARMAMNDEETVALIAGGHTFGKTHGAGDVTLVGPEPEGASIEEQGLGWKNRFGSGKGADAITSGLEVIWTSTPTKWSNNFFWNLFGYDWELTKSPAGAHQWRPKNEAGAGSVPDAHDRSKRHAPSMLTTDLALRFDPAYEKISRRFYENPDQFADAFARAWFKLTHRDMGPRARYLGPEVPGEELIWQDPIPAVDHPMVDAKDIVDLKAKVLSSGLSIAELVSTAWASASTFRGSDKRGGANGARIRLSPQKDWEANQPAQLDRVLETLEAIQKAFNSAASGGKKLSLADLIVLGGCAAVESAATAGGYKVEVPFTPGRTDATQEQTDADSFAVLEPIADGFRNYLKGRYAVSAEELLVDKAQLLTLTAPEMTVLVGGMRVLNANVGKSQHGVFTNQPETLTNDFFVNLLDMSTEWKPTSDENLFQGFDRESGKLKWTGTRVDLVFGSNSQLRALAEVYGSADAQKKFVVDFVAAWNKVMNADRFDAA</sequence>
<dbReference type="GO" id="GO:0042744">
    <property type="term" value="P:hydrogen peroxide catabolic process"/>
    <property type="evidence" value="ECO:0007669"/>
    <property type="project" value="UniProtKB-KW"/>
</dbReference>
<keyword evidence="18" id="KW-1185">Reference proteome</keyword>
<dbReference type="CDD" id="cd08200">
    <property type="entry name" value="catalase_peroxidase_2"/>
    <property type="match status" value="1"/>
</dbReference>
<comment type="catalytic activity">
    <reaction evidence="8 13 14">
        <text>H2O2 + AH2 = A + 2 H2O</text>
        <dbReference type="Rhea" id="RHEA:30275"/>
        <dbReference type="ChEBI" id="CHEBI:13193"/>
        <dbReference type="ChEBI" id="CHEBI:15377"/>
        <dbReference type="ChEBI" id="CHEBI:16240"/>
        <dbReference type="ChEBI" id="CHEBI:17499"/>
        <dbReference type="EC" id="1.11.1.21"/>
    </reaction>
</comment>
<dbReference type="CDD" id="cd00649">
    <property type="entry name" value="catalase_peroxidase_1"/>
    <property type="match status" value="1"/>
</dbReference>
<dbReference type="HAMAP" id="MF_01961">
    <property type="entry name" value="Catal_peroxid"/>
    <property type="match status" value="1"/>
</dbReference>
<dbReference type="Proteomes" id="UP000646365">
    <property type="component" value="Unassembled WGS sequence"/>
</dbReference>
<feature type="active site" description="Proton acceptor" evidence="13">
    <location>
        <position position="105"/>
    </location>
</feature>
<dbReference type="PANTHER" id="PTHR30555">
    <property type="entry name" value="HYDROPEROXIDASE I, BIFUNCTIONAL CATALASE-PEROXIDASE"/>
    <property type="match status" value="1"/>
</dbReference>
<dbReference type="FunFam" id="1.10.420.10:FF:000004">
    <property type="entry name" value="Catalase-peroxidase"/>
    <property type="match status" value="1"/>
</dbReference>
<evidence type="ECO:0000256" key="3">
    <source>
        <dbReference type="ARBA" id="ARBA00022723"/>
    </source>
</evidence>